<dbReference type="Pfam" id="PF00486">
    <property type="entry name" value="Trans_reg_C"/>
    <property type="match status" value="1"/>
</dbReference>
<evidence type="ECO:0000313" key="8">
    <source>
        <dbReference type="EMBL" id="BBX44136.1"/>
    </source>
</evidence>
<dbReference type="CDD" id="cd15831">
    <property type="entry name" value="BTAD"/>
    <property type="match status" value="1"/>
</dbReference>
<keyword evidence="3" id="KW-0067">ATP-binding</keyword>
<feature type="domain" description="OmpR/PhoB-type" evidence="7">
    <location>
        <begin position="1"/>
        <end position="95"/>
    </location>
</feature>
<dbReference type="Pfam" id="PF13191">
    <property type="entry name" value="AAA_16"/>
    <property type="match status" value="1"/>
</dbReference>
<evidence type="ECO:0000256" key="2">
    <source>
        <dbReference type="ARBA" id="ARBA00022741"/>
    </source>
</evidence>
<gene>
    <name evidence="8" type="ORF">MCOO_01510</name>
</gene>
<comment type="similarity">
    <text evidence="1">Belongs to the AfsR/DnrI/RedD regulatory family.</text>
</comment>
<keyword evidence="4 5" id="KW-0238">DNA-binding</keyword>
<evidence type="ECO:0000313" key="9">
    <source>
        <dbReference type="Proteomes" id="UP000465866"/>
    </source>
</evidence>
<dbReference type="InterPro" id="IPR001054">
    <property type="entry name" value="A/G_cyclase"/>
</dbReference>
<evidence type="ECO:0000256" key="1">
    <source>
        <dbReference type="ARBA" id="ARBA00005820"/>
    </source>
</evidence>
<sequence>MTTLHIVELGVLGPLQVRRDGAPVSIPGAKPRAVLTMLGLHGGSVVSADTLFELLWGEDPPRTAAKALQTHISSLRRALGDGVVVTEGAGWALAECDVDAARYRSAARHGRDAAAAGDISQAVAHFEEALALWRGIPELPDGRPGTSEKTRWNEGHAALIEDRADALLATGRAAEIIGELETAVSEAPLRERRWAQLMLALYRAGRQGEALAAFKRARTVLADELGIDPGPELRKLETAIVAQDSALDIVVAQQLPSVMRAVTFLLTDIEGSTATWEADADAMAVALARHDELAEQVVTSRGGRLIKTRGEGDATFSVFERPSAAAAAAMELQDAITHEQWGLRAPMRIRIALHTGEVELRDGDYFGRAVNRAARLRSLAVGGQILCSGATAELVIDSLPDDVVLADLGMRQLKNLARPEHVFELRLETADDDRPEEVSESPLERPGLPAVLTGSGPFVGRGRELDGLVSAWQTALAGGAHAVLIAGEPGVGKTRLAGEWSQQAYQQGAVVLYGRCDEDLGAPYQPFTEALRSLVPCLGSSRLRATRGVEALLPLVPALTDVLPDVAAPTRADPDTERYALFDAVVALLETASAASPIVLVLDDLHWAAKPTLLLLRHFLRFGDHARVQIVGTYRSTDLDRSHPLAAMLADLHRDGTSNRINLSGLNEDDVSAYVAKAGYDDEELGRALASVTGGNPFFLIEALRHVDESGGSWDPSTLPQGVREAVSRRLSRLPVETNKALAAAAVVGNRFALEFVEQVTDQDLVDAFDEACKAGIILEEPGGRYRFNHALVRQSLLAELPSVRRMRLHQRIAATLETQPGADDELLAELAHHYFECAWAGNAAKAVEYSRRAADQAMARLGYEGAADLYDQALHALEEIDDDLPDRDDQAAELLVARCEALLAAGDVTSAVGAVAQLQSATMHSGRLAAWATCFDGQLSMLIHPERLDEAETALSAAANKLAELDDAAGEAKAHTVRASCLARLGRIGDCEVALDDALTAARRARDHRRVNAVLAGAPLAALWGPNPVPRAGGRCLDVVRLLRITTDSPAVEATSTRCQAVLEAFRGRDAAARRMIDSARRTVTELGLRHALLEVEQFAGIVELVLADPATAEPHLRKAYKGFRRMGLDADTAETAALLGRACVALDRDAEADELCTESERLAGHALKPSIAWRTLRSQLLSRSGNHEEARRVAQAAIALAERTDGLVDHGDACQSLATVLAAAGDSAGARAAAERAANLYERKGAAALADRARSMLDERVVSPPSTPPEAPSIELDNEALRVGERVMDAIHRQAWDEVEELFAPGASIESRRKVVGLTMPSDAARLGVRRELEAGTARIHHVMVAARGERLALSRLITSSADVDPGAPYDELLQLYAIDDDGRVALQIWFDVEDIDAAIAELDALHARFEGERPPARRFENAASRADERVNELFADRRWDEIDALLADDVRVDDRRRGLHREGADHATELANARAIADVGVKNMTSRVLAIRGQRLVLTRTVFSGRDQRPDAFRTEMLRIAEIGTDERIVALVAFDLDDFDSAIRELDARYLVGEAAGYEHTWSIVAGAYAAFNRRELLATTPDWVSIDHRRGAAFADGDMIAYIHAAWDDSPDTEIYVGEVHRLNKVGAVVTHLARGISQEDFDAEWRDVNVLAVEGDMVSRSELFNEGDLDAAIATFDELSPPAPRLESAASQAVERYLAHFAARDWDALAEVLAKDVAIDDRRRVVNAGARHGRDAEIANLRATADAGFMHITSVVIAARGQRLILTRSAGHDRGSEEFLSDALAVVEISSHNQIAAIVIFDLEDFDAAIAELDARFVAGEAAAYAHTWSVIARGHAALNRHEVPPTTPDCVSIDHRRGAAFAPGDLIEYFRAGWELGQDIRTYVEVVHRLSELGAVCTHAGHGVSHEGFDAEWHGVDLLTVEGDMVNRCEAFDDADLDSALARFDELHPRERRLENAASQVAKRYLAHFAARDWDELAKVLADDISNDDRRRVVNAGIRHGRDAELASLRAYADVGVMHMGSVSMAARGARLALVRASGAGGESREFFNELLAVVEINSHDQISAIVVFDRDDFEAAVAELDSRFLAGEGAANAQTWSVISGSYAAINRHEPPLTTPDCVNIDRRREIAMGVGDLIASIGAGPDPNQDSKVYVEAVHRLAERGAVVTYAAYETSQGGFDAEWRGIAVLTVDGELVNRTEVFDEADLDAAIASFDQLSRPALRLENTASRANARLIAHVSAREWDAAASILADDHYSDDRRRITGAGTRRGRDADIENFRVVADLGANIAVEVIATRGSRLVLTRNHVELGDKQQPFLAEFFGVVETDLDGRIAAVVELDLEDFDAAIAELDARYLAGEAAAHARTWSAVKDSYDALNRHEIPATTGDFANIDHRRVTPFAPGEVKAYARASWDQMPDASYRIETVHRLSDRGAIVTHAIRGTSQDGFEAEWREIHLIAVQGDLCNRSELFDEGDLDAALARFDELSRSVPGLENTATRVFKRLYSHVAAGEWHAVTQMTAENVSVDDRRRVVNAGILHGRDANIKDAQATVGVGFTMTMLDVLAARGERIALTGIRVSGRDPQAIQNDALQIMEIDAEERIARVVVFDLEDFDAAIAELDARYLAGEAMVHAHTWSVISGVFTALSRRELPSTTTDFVDIDHRKGTAFAAGELMEYLRAGWDVHQEVRPYVEAVHRLSNLGAVVTHSARLTSREGFEAEWRTIDIMTVDGDLIDRAELFDEADLDAALAKFEDLTQPKPRLENAASHVTEHFAVHLRARDWDAMAELLADDFCSDDRRGVVGAGIQHGRDAHMADMRTIVDLWITNVSSTIIATRGERLVLMRTHFSGSDQGPGAFVTEVFGLVEIDTDERIVAIVSFDVDHIDAAIAELDARYLAGEAAVYARTWSVVAGAYAAFNRHELPAADWVTVDNRRATPFSSSTMTASLRAMWDLTPDLSIHIETVHRLNTFGAVITHTGSGTSPEGFDAEWRAIDILTVDGERITRCEIFDDDDDFEAALARFDELSRTTLQLRNAATRAYERMQAQFAARDWDGLAGALADDVFRDDRRRLVGAELRTGRDAVVAEFSALAEIGVKRMTFDTVAVRGGRLLLSRSRALGRDPRADAFRTDVLSILDLDADERIAAILTFDPDDLDAAITELDARYLAGEAAPYSTVWSAVIQGYMALNRHELPLMTPDVVTIDHRRGRGFAPGDLSAYLDASWELMPESTLYIADVNRLNDIGAVVTHVVHGSTAEGFEAVWREITVLKAAGDRMSRCEMFDEEDFDAAIAAFNEFGPPARRLENTASQVDKRFQACFGAQDWDVMAEMLSAGFSIEDRRRVVNAGNLHGRDAELGVHAYAAAGTQNVESTVIATRGQRVTLNHYRFSGGDQSPDAFSVEMLAVVEIDADERMAAVVVFDADDLDAALEELENRYLAGEAAAHARTWTVIAKSFASIGRQELPAISPGTAFVDHRRSAAFGATDLSAYVRAGWDPGQNIRPHVQAVHRLTDLGAVYSYAAHGISHEGFDAAWQGVGLTTVDGDIVNRCEFFDEDDLAAALATFDQLGRPAPLLANTATRTVDRVNAYFAARDWAALGTMMANDVVDEDRRRIANAGIRQGRDAIVGGVQTAAGLGAQHITSTAIAIRGDRLALCRLRYSGRDQGPEAFYAEALGVVEVDGDERVVAHVGFDLEDIDAALEELENRYLAGQAAAHAHTWSLIAGGNAAANRNETLPMTPDASMIDHRLRTTLDADGLNAYVRASRDLTPDLYTLIESVHRLSDFGVVVTHASRGTSQDDFEAEWRQITLFTVEGDLCNRCEIFDEADLDAALARFDELDRTARTLENAASQVAKSFLAHFAAGDWDAMAEILADDFFNDDRRQVVSGEVLHGRDAQMANMRAIAELLSTDVTSTVIATRAARLALVRLGFSDRSHAPNAFQIEVLGVVGIDTEDRIAAFVVFDVDDIHAAFAELDARYLAGEASAHAQTWSAISQMCAAINRREVFATTDEFVDIDHRSLAAVGSGDLKAYIGAALSDGDYRIHIESVQLLSDLGAVVGLVSNGTSQGGFEGEWRMTDIFMVEGDVISRCEIYDDADLDAALARFEELQPQAPRLEHPVQERFLAHFAARDWDAMGQDFADDYYCDDRRRVVNAGVRHGRDAAFEDLRVAADIGLITNITSEIIATRGERLFLGRTRWLGPDQRPEDFNTEIVNVIEIDAEERIAAQVLFDSNDIGSAVEELDARYLAGEAAGHHKIWSLIAHAFAAINRHELPELTSNWVNIDHRRGAAFATGDMTAYIRDLWEDAPDIHVYVEAVHCLTDFGAVVSQAAHGTSRHGFEAEWRENAIFTFDGDLLSRCELFDEKDLDAALARFEELRPRTVQLENAATRTVEQFFAHFAVCDWDAMAELLADDVSADDRRPVVNAGIRRGRDAEMANWRATKDLWTISVRSAVATRGERLALVRFVFTNKDDGPEAFSVAALAVVGINDSNRISEIVVIEADDADGAFAELDVRYLAGEAAVHARTWSVITRAFAGLNQHQLPSTTPGWVNIDHRSTQRVEADDLTALIRATWEVVPHGRVYIEAVHRLNDVGLAITYIARGTSQAGFDAEWRAVNISTVDGDMISRSEIFDEADLDAALARFDELHPPTPRLENAATQVDQRFWSHFLARNWDAMEQLLADDISTEDRRRVMNAGVRHGRAGYMAEMRAVAELGTENIAATVVAIRGARLALIRIRGSNNAAGVGELSVEVLNIVELDAENRIAAKVGFDVDKIDAAFAELDARYIAGEARAHARTWSVISRFNDAFNRHEIPATDWVTVDHRRLIKADASDQSALVRELWNATPDLRINIETVHRLSDFGGVVTRELQGTTREGFYAEWRMIQLLTVEGDRISRSELFDETDLDAALARFGELHPQARPVENAASRVYERFQAHFATRDWHAIADMLTADLYSDDRRFVVGGGIRPGRDALIEDLRAVADVDITNATADVLATRGGRLALLRAQFSRGHAEPDPFHVDFLQLVEINAEDRITAFIAFDANDIDAAFAELDARYLAGEAAPHAHTWTAIAQVQAAYNRHELPPTTADLVNIDHRRGIAFATGDTIPWLRATYDVAPNVKGHLEAVHRLGNLGVVVTEVVTGTSQAGFAFEWREVAVFVFEGDKICRFELFDETDLDAALARFDELHSHPTRLENAASQVADRYWKYFGARDWAALAETMAEDVDSSDRRRVINAGDLRGRAAHLANMRAVAEVGFEGLTSTVIATRGQHLTVIRIRSSVRGSASSEVTAEMLSMIEIDADNRLTVAVIFDPDDIDAAFEELDARYLAGEAAAHARTWMAVTQVQAAYNRHEALPTTEGVVNIDHRRGRAFVPGDVAPYLSATYDVAPNVTGYIEAVHRLSNLGVVVTAIITGTSREGFGFEWREIALFVFEGDKICRFEVFDESDLDTALARFDELHSQPTRLENAASRLGERQLAHFAARDWAAMVELLADDTYTDDRRRVVNAGNQHGRDVDIATMRALADLGVAHIVSTVIATRGERLALTLSRMSGRDQRPDAFYTEALSILEIDADNRGTAKVVFDPDDIDAAIAELDARYLAGEAAAHADAWSAIVRAYTAVNRHELPPTTPDWVNIDHRRGRAFAPGDLEAYLQATWDLAPNVNVYVEAVHRLSDLGGLVTHCAHGSSREGVDAEWREVILLTFDAGRINHFEVFDEAQLDVALKRIDELERLSNPRTGAV</sequence>
<dbReference type="KEGG" id="mcoo:MCOO_01510"/>
<dbReference type="GO" id="GO:0003677">
    <property type="term" value="F:DNA binding"/>
    <property type="evidence" value="ECO:0007669"/>
    <property type="project" value="UniProtKB-UniRule"/>
</dbReference>
<dbReference type="Gene3D" id="3.30.70.1230">
    <property type="entry name" value="Nucleotide cyclase"/>
    <property type="match status" value="1"/>
</dbReference>
<evidence type="ECO:0000259" key="6">
    <source>
        <dbReference type="PROSITE" id="PS50125"/>
    </source>
</evidence>
<feature type="domain" description="Guanylate cyclase" evidence="6">
    <location>
        <begin position="263"/>
        <end position="377"/>
    </location>
</feature>
<dbReference type="SMART" id="SM00044">
    <property type="entry name" value="CYCc"/>
    <property type="match status" value="1"/>
</dbReference>
<dbReference type="InterPro" id="IPR027417">
    <property type="entry name" value="P-loop_NTPase"/>
</dbReference>
<dbReference type="InterPro" id="IPR041664">
    <property type="entry name" value="AAA_16"/>
</dbReference>
<dbReference type="Pfam" id="PF00211">
    <property type="entry name" value="Guanylate_cyc"/>
    <property type="match status" value="1"/>
</dbReference>
<accession>A0A7I7KQZ2</accession>
<dbReference type="GO" id="GO:0004016">
    <property type="term" value="F:adenylate cyclase activity"/>
    <property type="evidence" value="ECO:0007669"/>
    <property type="project" value="UniProtKB-ARBA"/>
</dbReference>
<dbReference type="SUPFAM" id="SSF54427">
    <property type="entry name" value="NTF2-like"/>
    <property type="match status" value="13"/>
</dbReference>
<dbReference type="GO" id="GO:0009190">
    <property type="term" value="P:cyclic nucleotide biosynthetic process"/>
    <property type="evidence" value="ECO:0007669"/>
    <property type="project" value="InterPro"/>
</dbReference>
<dbReference type="SUPFAM" id="SSF46894">
    <property type="entry name" value="C-terminal effector domain of the bipartite response regulators"/>
    <property type="match status" value="1"/>
</dbReference>
<name>A0A7I7KQZ2_9MYCO</name>
<dbReference type="InterPro" id="IPR032710">
    <property type="entry name" value="NTF2-like_dom_sf"/>
</dbReference>
<dbReference type="InterPro" id="IPR005158">
    <property type="entry name" value="BTAD"/>
</dbReference>
<dbReference type="InterPro" id="IPR029787">
    <property type="entry name" value="Nucleotide_cyclase"/>
</dbReference>
<dbReference type="Pfam" id="PF03704">
    <property type="entry name" value="BTAD"/>
    <property type="match status" value="1"/>
</dbReference>
<dbReference type="GO" id="GO:0006355">
    <property type="term" value="P:regulation of DNA-templated transcription"/>
    <property type="evidence" value="ECO:0007669"/>
    <property type="project" value="InterPro"/>
</dbReference>
<dbReference type="PANTHER" id="PTHR16305:SF28">
    <property type="entry name" value="GUANYLATE CYCLASE DOMAIN-CONTAINING PROTEIN"/>
    <property type="match status" value="1"/>
</dbReference>
<keyword evidence="9" id="KW-1185">Reference proteome</keyword>
<dbReference type="Gene3D" id="3.40.50.300">
    <property type="entry name" value="P-loop containing nucleotide triphosphate hydrolases"/>
    <property type="match status" value="1"/>
</dbReference>
<dbReference type="PROSITE" id="PS50125">
    <property type="entry name" value="GUANYLATE_CYCLASE_2"/>
    <property type="match status" value="1"/>
</dbReference>
<dbReference type="SUPFAM" id="SSF55073">
    <property type="entry name" value="Nucleotide cyclase"/>
    <property type="match status" value="1"/>
</dbReference>
<dbReference type="SUPFAM" id="SSF48452">
    <property type="entry name" value="TPR-like"/>
    <property type="match status" value="3"/>
</dbReference>
<reference evidence="8 9" key="1">
    <citation type="journal article" date="2019" name="Emerg. Microbes Infect.">
        <title>Comprehensive subspecies identification of 175 nontuberculous mycobacteria species based on 7547 genomic profiles.</title>
        <authorList>
            <person name="Matsumoto Y."/>
            <person name="Kinjo T."/>
            <person name="Motooka D."/>
            <person name="Nabeya D."/>
            <person name="Jung N."/>
            <person name="Uechi K."/>
            <person name="Horii T."/>
            <person name="Iida T."/>
            <person name="Fujita J."/>
            <person name="Nakamura S."/>
        </authorList>
    </citation>
    <scope>NUCLEOTIDE SEQUENCE [LARGE SCALE GENOMIC DNA]</scope>
    <source>
        <strain evidence="8 9">JCM 12404</strain>
    </source>
</reference>
<dbReference type="PROSITE" id="PS51755">
    <property type="entry name" value="OMPR_PHOB"/>
    <property type="match status" value="1"/>
</dbReference>
<evidence type="ECO:0008006" key="10">
    <source>
        <dbReference type="Google" id="ProtNLM"/>
    </source>
</evidence>
<dbReference type="Proteomes" id="UP000465866">
    <property type="component" value="Chromosome"/>
</dbReference>
<dbReference type="Gene3D" id="1.25.40.10">
    <property type="entry name" value="Tetratricopeptide repeat domain"/>
    <property type="match status" value="2"/>
</dbReference>
<evidence type="ECO:0000256" key="5">
    <source>
        <dbReference type="PROSITE-ProRule" id="PRU01091"/>
    </source>
</evidence>
<evidence type="ECO:0000259" key="7">
    <source>
        <dbReference type="PROSITE" id="PS51755"/>
    </source>
</evidence>
<protein>
    <recommendedName>
        <fullName evidence="10">ATPase</fullName>
    </recommendedName>
</protein>
<dbReference type="CDD" id="cd07302">
    <property type="entry name" value="CHD"/>
    <property type="match status" value="1"/>
</dbReference>
<dbReference type="InterPro" id="IPR036388">
    <property type="entry name" value="WH-like_DNA-bd_sf"/>
</dbReference>
<dbReference type="GO" id="GO:0005524">
    <property type="term" value="F:ATP binding"/>
    <property type="evidence" value="ECO:0007669"/>
    <property type="project" value="UniProtKB-KW"/>
</dbReference>
<dbReference type="GO" id="GO:0005737">
    <property type="term" value="C:cytoplasm"/>
    <property type="evidence" value="ECO:0007669"/>
    <property type="project" value="TreeGrafter"/>
</dbReference>
<dbReference type="InterPro" id="IPR016032">
    <property type="entry name" value="Sig_transdc_resp-reg_C-effctor"/>
</dbReference>
<dbReference type="SMART" id="SM01043">
    <property type="entry name" value="BTAD"/>
    <property type="match status" value="1"/>
</dbReference>
<evidence type="ECO:0000256" key="3">
    <source>
        <dbReference type="ARBA" id="ARBA00022840"/>
    </source>
</evidence>
<dbReference type="Gene3D" id="1.10.10.10">
    <property type="entry name" value="Winged helix-like DNA-binding domain superfamily/Winged helix DNA-binding domain"/>
    <property type="match status" value="1"/>
</dbReference>
<dbReference type="GO" id="GO:0000160">
    <property type="term" value="P:phosphorelay signal transduction system"/>
    <property type="evidence" value="ECO:0007669"/>
    <property type="project" value="InterPro"/>
</dbReference>
<feature type="DNA-binding region" description="OmpR/PhoB-type" evidence="5">
    <location>
        <begin position="1"/>
        <end position="95"/>
    </location>
</feature>
<dbReference type="SUPFAM" id="SSF52540">
    <property type="entry name" value="P-loop containing nucleoside triphosphate hydrolases"/>
    <property type="match status" value="1"/>
</dbReference>
<dbReference type="SMART" id="SM00862">
    <property type="entry name" value="Trans_reg_C"/>
    <property type="match status" value="1"/>
</dbReference>
<dbReference type="PANTHER" id="PTHR16305">
    <property type="entry name" value="TESTICULAR SOLUBLE ADENYLYL CYCLASE"/>
    <property type="match status" value="1"/>
</dbReference>
<dbReference type="Gene3D" id="3.10.450.50">
    <property type="match status" value="14"/>
</dbReference>
<dbReference type="EMBL" id="AP022569">
    <property type="protein sequence ID" value="BBX44136.1"/>
    <property type="molecule type" value="Genomic_DNA"/>
</dbReference>
<evidence type="ECO:0000256" key="4">
    <source>
        <dbReference type="ARBA" id="ARBA00023125"/>
    </source>
</evidence>
<organism evidence="8 9">
    <name type="scientific">Mycobacterium cookii</name>
    <dbReference type="NCBI Taxonomy" id="1775"/>
    <lineage>
        <taxon>Bacteria</taxon>
        <taxon>Bacillati</taxon>
        <taxon>Actinomycetota</taxon>
        <taxon>Actinomycetes</taxon>
        <taxon>Mycobacteriales</taxon>
        <taxon>Mycobacteriaceae</taxon>
        <taxon>Mycobacterium</taxon>
    </lineage>
</organism>
<keyword evidence="2" id="KW-0547">Nucleotide-binding</keyword>
<proteinExistence type="inferred from homology"/>
<dbReference type="InterPro" id="IPR001867">
    <property type="entry name" value="OmpR/PhoB-type_DNA-bd"/>
</dbReference>
<dbReference type="InterPro" id="IPR011990">
    <property type="entry name" value="TPR-like_helical_dom_sf"/>
</dbReference>